<name>W2KCU0_PHYNI</name>
<gene>
    <name evidence="1" type="ORF">L917_16913</name>
</gene>
<dbReference type="VEuPathDB" id="FungiDB:PPTG_04079"/>
<dbReference type="Proteomes" id="UP000054423">
    <property type="component" value="Unassembled WGS sequence"/>
</dbReference>
<accession>W2KCU0</accession>
<evidence type="ECO:0000313" key="1">
    <source>
        <dbReference type="EMBL" id="ETL83056.1"/>
    </source>
</evidence>
<sequence length="151" mass="17318">MFLAAVARPRWDPHRKKEWDGKVGLWPLTEKYKALRRSKYRTRGEECIRNIDSINQEDYKSYLLDHVIPAIKLKRPRREKQNVILIQQDNATPHISPSDPDDLAAGTADGWNIRLSYQPANTPDTNTLDLGLFASLQALQLQQPVYGIQPA</sequence>
<protein>
    <recommendedName>
        <fullName evidence="2">Tc1-like transposase DDE domain-containing protein</fullName>
    </recommendedName>
</protein>
<dbReference type="InterPro" id="IPR036397">
    <property type="entry name" value="RNaseH_sf"/>
</dbReference>
<dbReference type="PANTHER" id="PTHR47169">
    <property type="entry name" value="OS01G0541250 PROTEIN"/>
    <property type="match status" value="1"/>
</dbReference>
<organism evidence="1">
    <name type="scientific">Phytophthora nicotianae</name>
    <name type="common">Potato buckeye rot agent</name>
    <name type="synonym">Phytophthora parasitica</name>
    <dbReference type="NCBI Taxonomy" id="4792"/>
    <lineage>
        <taxon>Eukaryota</taxon>
        <taxon>Sar</taxon>
        <taxon>Stramenopiles</taxon>
        <taxon>Oomycota</taxon>
        <taxon>Peronosporomycetes</taxon>
        <taxon>Peronosporales</taxon>
        <taxon>Peronosporaceae</taxon>
        <taxon>Phytophthora</taxon>
    </lineage>
</organism>
<dbReference type="OrthoDB" id="168403at2759"/>
<evidence type="ECO:0008006" key="2">
    <source>
        <dbReference type="Google" id="ProtNLM"/>
    </source>
</evidence>
<dbReference type="GO" id="GO:0003676">
    <property type="term" value="F:nucleic acid binding"/>
    <property type="evidence" value="ECO:0007669"/>
    <property type="project" value="InterPro"/>
</dbReference>
<dbReference type="AlphaFoldDB" id="W2KCU0"/>
<dbReference type="Gene3D" id="3.30.420.10">
    <property type="entry name" value="Ribonuclease H-like superfamily/Ribonuclease H"/>
    <property type="match status" value="1"/>
</dbReference>
<proteinExistence type="predicted"/>
<dbReference type="EMBL" id="KI682098">
    <property type="protein sequence ID" value="ETL83056.1"/>
    <property type="molecule type" value="Genomic_DNA"/>
</dbReference>
<reference evidence="1" key="1">
    <citation type="submission" date="2013-11" db="EMBL/GenBank/DDBJ databases">
        <title>The Genome Sequence of Phytophthora parasitica CHvinca01.</title>
        <authorList>
            <consortium name="The Broad Institute Genomics Platform"/>
            <person name="Russ C."/>
            <person name="Tyler B."/>
            <person name="Panabieres F."/>
            <person name="Shan W."/>
            <person name="Tripathy S."/>
            <person name="Grunwald N."/>
            <person name="Machado M."/>
            <person name="Johnson C.S."/>
            <person name="Arredondo F."/>
            <person name="Hong C."/>
            <person name="Coffey M."/>
            <person name="Young S.K."/>
            <person name="Zeng Q."/>
            <person name="Gargeya S."/>
            <person name="Fitzgerald M."/>
            <person name="Abouelleil A."/>
            <person name="Alvarado L."/>
            <person name="Chapman S.B."/>
            <person name="Gainer-Dewar J."/>
            <person name="Goldberg J."/>
            <person name="Griggs A."/>
            <person name="Gujja S."/>
            <person name="Hansen M."/>
            <person name="Howarth C."/>
            <person name="Imamovic A."/>
            <person name="Ireland A."/>
            <person name="Larimer J."/>
            <person name="McCowan C."/>
            <person name="Murphy C."/>
            <person name="Pearson M."/>
            <person name="Poon T.W."/>
            <person name="Priest M."/>
            <person name="Roberts A."/>
            <person name="Saif S."/>
            <person name="Shea T."/>
            <person name="Sykes S."/>
            <person name="Wortman J."/>
            <person name="Nusbaum C."/>
            <person name="Birren B."/>
        </authorList>
    </citation>
    <scope>NUCLEOTIDE SEQUENCE [LARGE SCALE GENOMIC DNA]</scope>
    <source>
        <strain evidence="1">CHvinca01</strain>
    </source>
</reference>
<dbReference type="PANTHER" id="PTHR47169:SF2">
    <property type="entry name" value="OS01G0541250 PROTEIN"/>
    <property type="match status" value="1"/>
</dbReference>